<keyword evidence="4" id="KW-0804">Transcription</keyword>
<feature type="domain" description="HTH lysR-type" evidence="5">
    <location>
        <begin position="1"/>
        <end position="59"/>
    </location>
</feature>
<gene>
    <name evidence="6" type="ORF">DWU98_11340</name>
</gene>
<evidence type="ECO:0000256" key="1">
    <source>
        <dbReference type="ARBA" id="ARBA00009437"/>
    </source>
</evidence>
<dbReference type="OrthoDB" id="9810065at2"/>
<dbReference type="Proteomes" id="UP000254258">
    <property type="component" value="Unassembled WGS sequence"/>
</dbReference>
<dbReference type="AlphaFoldDB" id="A0A370WYN2"/>
<keyword evidence="3" id="KW-0238">DNA-binding</keyword>
<proteinExistence type="inferred from homology"/>
<dbReference type="CDD" id="cd08471">
    <property type="entry name" value="PBP2_CrgA_like_2"/>
    <property type="match status" value="1"/>
</dbReference>
<sequence length="302" mass="32678">MDRLEAMSMLVAVADKGSFSAAGRALKIPLATLSRKISDLEAHLGTRLLLRTTRKLTLTEAGAAYIAAARRILDEVEGAEREAAGEFITPKGELVVTAPTFFGRLYVLPLVADFLALYPQINLRLMLIDRNVDLIGDHVDMAVRIGTLPDSAMVATQVGLMRTVTCASPALLAGRGVPKQPDDLLKYPCVSVIAPTPVPSWRFRMPASHATHDVPILARLAVTTPEAAAQAAIRGVGITRLLHYQVADAVQDGALQIILQRYEPDPVPVHLLHASRGQMPLKLRSFIDFAAPRLRKALAILP</sequence>
<organism evidence="6 7">
    <name type="scientific">Dyella monticola</name>
    <dbReference type="NCBI Taxonomy" id="1927958"/>
    <lineage>
        <taxon>Bacteria</taxon>
        <taxon>Pseudomonadati</taxon>
        <taxon>Pseudomonadota</taxon>
        <taxon>Gammaproteobacteria</taxon>
        <taxon>Lysobacterales</taxon>
        <taxon>Rhodanobacteraceae</taxon>
        <taxon>Dyella</taxon>
    </lineage>
</organism>
<keyword evidence="7" id="KW-1185">Reference proteome</keyword>
<dbReference type="InterPro" id="IPR036388">
    <property type="entry name" value="WH-like_DNA-bd_sf"/>
</dbReference>
<dbReference type="Gene3D" id="1.10.10.10">
    <property type="entry name" value="Winged helix-like DNA-binding domain superfamily/Winged helix DNA-binding domain"/>
    <property type="match status" value="1"/>
</dbReference>
<dbReference type="SUPFAM" id="SSF53850">
    <property type="entry name" value="Periplasmic binding protein-like II"/>
    <property type="match status" value="1"/>
</dbReference>
<dbReference type="Pfam" id="PF00126">
    <property type="entry name" value="HTH_1"/>
    <property type="match status" value="1"/>
</dbReference>
<dbReference type="RefSeq" id="WP_115495687.1">
    <property type="nucleotide sequence ID" value="NZ_QRBE01000006.1"/>
</dbReference>
<evidence type="ECO:0000256" key="2">
    <source>
        <dbReference type="ARBA" id="ARBA00023015"/>
    </source>
</evidence>
<dbReference type="InterPro" id="IPR005119">
    <property type="entry name" value="LysR_subst-bd"/>
</dbReference>
<evidence type="ECO:0000259" key="5">
    <source>
        <dbReference type="PROSITE" id="PS50931"/>
    </source>
</evidence>
<evidence type="ECO:0000256" key="3">
    <source>
        <dbReference type="ARBA" id="ARBA00023125"/>
    </source>
</evidence>
<dbReference type="Gene3D" id="3.40.190.290">
    <property type="match status" value="1"/>
</dbReference>
<dbReference type="GO" id="GO:0043565">
    <property type="term" value="F:sequence-specific DNA binding"/>
    <property type="evidence" value="ECO:0007669"/>
    <property type="project" value="TreeGrafter"/>
</dbReference>
<dbReference type="GO" id="GO:0006351">
    <property type="term" value="P:DNA-templated transcription"/>
    <property type="evidence" value="ECO:0007669"/>
    <property type="project" value="TreeGrafter"/>
</dbReference>
<comment type="similarity">
    <text evidence="1">Belongs to the LysR transcriptional regulatory family.</text>
</comment>
<evidence type="ECO:0000313" key="6">
    <source>
        <dbReference type="EMBL" id="RDS81131.1"/>
    </source>
</evidence>
<reference evidence="6 7" key="1">
    <citation type="submission" date="2018-07" db="EMBL/GenBank/DDBJ databases">
        <title>Dyella monticola sp. nov. and Dyella psychrodurans sp. nov. isolated from monsoon evergreen broad-leaved forest soil of Dinghu Mountain, China.</title>
        <authorList>
            <person name="Gao Z."/>
            <person name="Qiu L."/>
        </authorList>
    </citation>
    <scope>NUCLEOTIDE SEQUENCE [LARGE SCALE GENOMIC DNA]</scope>
    <source>
        <strain evidence="6 7">4G-K06</strain>
    </source>
</reference>
<dbReference type="PANTHER" id="PTHR30537">
    <property type="entry name" value="HTH-TYPE TRANSCRIPTIONAL REGULATOR"/>
    <property type="match status" value="1"/>
</dbReference>
<keyword evidence="2" id="KW-0805">Transcription regulation</keyword>
<dbReference type="GO" id="GO:0003700">
    <property type="term" value="F:DNA-binding transcription factor activity"/>
    <property type="evidence" value="ECO:0007669"/>
    <property type="project" value="InterPro"/>
</dbReference>
<dbReference type="PANTHER" id="PTHR30537:SF5">
    <property type="entry name" value="HTH-TYPE TRANSCRIPTIONAL ACTIVATOR TTDR-RELATED"/>
    <property type="match status" value="1"/>
</dbReference>
<dbReference type="InterPro" id="IPR000847">
    <property type="entry name" value="LysR_HTH_N"/>
</dbReference>
<dbReference type="PROSITE" id="PS50931">
    <property type="entry name" value="HTH_LYSR"/>
    <property type="match status" value="1"/>
</dbReference>
<comment type="caution">
    <text evidence="6">The sequence shown here is derived from an EMBL/GenBank/DDBJ whole genome shotgun (WGS) entry which is preliminary data.</text>
</comment>
<dbReference type="Pfam" id="PF03466">
    <property type="entry name" value="LysR_substrate"/>
    <property type="match status" value="1"/>
</dbReference>
<evidence type="ECO:0000256" key="4">
    <source>
        <dbReference type="ARBA" id="ARBA00023163"/>
    </source>
</evidence>
<dbReference type="InterPro" id="IPR036390">
    <property type="entry name" value="WH_DNA-bd_sf"/>
</dbReference>
<dbReference type="FunFam" id="1.10.10.10:FF:000001">
    <property type="entry name" value="LysR family transcriptional regulator"/>
    <property type="match status" value="1"/>
</dbReference>
<dbReference type="SUPFAM" id="SSF46785">
    <property type="entry name" value="Winged helix' DNA-binding domain"/>
    <property type="match status" value="1"/>
</dbReference>
<evidence type="ECO:0000313" key="7">
    <source>
        <dbReference type="Proteomes" id="UP000254258"/>
    </source>
</evidence>
<name>A0A370WYN2_9GAMM</name>
<accession>A0A370WYN2</accession>
<protein>
    <submittedName>
        <fullName evidence="6">LysR family transcriptional regulator</fullName>
    </submittedName>
</protein>
<dbReference type="EMBL" id="QRBE01000006">
    <property type="protein sequence ID" value="RDS81131.1"/>
    <property type="molecule type" value="Genomic_DNA"/>
</dbReference>
<dbReference type="InterPro" id="IPR058163">
    <property type="entry name" value="LysR-type_TF_proteobact-type"/>
</dbReference>